<dbReference type="VEuPathDB" id="FungiDB:MFRU_034g00170"/>
<gene>
    <name evidence="4" type="ORF">EYC84_008555</name>
</gene>
<dbReference type="Proteomes" id="UP000322873">
    <property type="component" value="Unassembled WGS sequence"/>
</dbReference>
<comment type="caution">
    <text evidence="4">The sequence shown here is derived from an EMBL/GenBank/DDBJ whole genome shotgun (WGS) entry which is preliminary data.</text>
</comment>
<reference evidence="4 5" key="1">
    <citation type="submission" date="2019-06" db="EMBL/GenBank/DDBJ databases">
        <title>Genome Sequence of the Brown Rot Fungal Pathogen Monilinia fructicola.</title>
        <authorList>
            <person name="De Miccolis Angelini R.M."/>
            <person name="Landi L."/>
            <person name="Abate D."/>
            <person name="Pollastro S."/>
            <person name="Romanazzi G."/>
            <person name="Faretra F."/>
        </authorList>
    </citation>
    <scope>NUCLEOTIDE SEQUENCE [LARGE SCALE GENOMIC DNA]</scope>
    <source>
        <strain evidence="4 5">Mfrc123</strain>
    </source>
</reference>
<dbReference type="Gene3D" id="3.40.50.300">
    <property type="entry name" value="P-loop containing nucleotide triphosphate hydrolases"/>
    <property type="match status" value="1"/>
</dbReference>
<organism evidence="4 5">
    <name type="scientific">Monilinia fructicola</name>
    <name type="common">Brown rot fungus</name>
    <name type="synonym">Ciboria fructicola</name>
    <dbReference type="NCBI Taxonomy" id="38448"/>
    <lineage>
        <taxon>Eukaryota</taxon>
        <taxon>Fungi</taxon>
        <taxon>Dikarya</taxon>
        <taxon>Ascomycota</taxon>
        <taxon>Pezizomycotina</taxon>
        <taxon>Leotiomycetes</taxon>
        <taxon>Helotiales</taxon>
        <taxon>Sclerotiniaceae</taxon>
        <taxon>Monilinia</taxon>
    </lineage>
</organism>
<feature type="compositionally biased region" description="Polar residues" evidence="2">
    <location>
        <begin position="422"/>
        <end position="432"/>
    </location>
</feature>
<dbReference type="Pfam" id="PF00350">
    <property type="entry name" value="Dynamin_N"/>
    <property type="match status" value="1"/>
</dbReference>
<keyword evidence="1" id="KW-0175">Coiled coil</keyword>
<dbReference type="SUPFAM" id="SSF52540">
    <property type="entry name" value="P-loop containing nucleoside triphosphate hydrolases"/>
    <property type="match status" value="1"/>
</dbReference>
<dbReference type="PANTHER" id="PTHR36681:SF3">
    <property type="entry name" value="NUCLEAR GTPASE, GERMINAL CENTER-ASSOCIATED, TANDEM DUPLICATE 3"/>
    <property type="match status" value="1"/>
</dbReference>
<accession>A0A5M9JEZ7</accession>
<dbReference type="AlphaFoldDB" id="A0A5M9JEZ7"/>
<protein>
    <recommendedName>
        <fullName evidence="3">Dynamin N-terminal domain-containing protein</fullName>
    </recommendedName>
</protein>
<evidence type="ECO:0000313" key="4">
    <source>
        <dbReference type="EMBL" id="KAA8568158.1"/>
    </source>
</evidence>
<dbReference type="InterPro" id="IPR027417">
    <property type="entry name" value="P-loop_NTPase"/>
</dbReference>
<evidence type="ECO:0000256" key="1">
    <source>
        <dbReference type="SAM" id="Coils"/>
    </source>
</evidence>
<sequence length="849" mass="95192">MRSPTRVSMAGKHIKHEAGSSRSPENESTSSIKIQMPAGRATAKEPSTRKSAAKKQIVKSLAALSSQNTVTKTTRPKSLWEGDLSEQPRVKVVKILEDAAEHGNTFIQAVYKEKRECQIHIGFLGGSGTGKSSVINALLGEENLLPVSDETASTAVIVEISYNNRDDSDFLYSALIEGVSESEIRRELEEFYEDMGKWKSGIEEEEGEPDTEILQRMQDTASKYKTNVQLLMDKRRIIEADDLKEFATAIKPYIDTSKKKDGGVSHSLWPLVKVVKIFTKAAILKAGIVFVDLPGVHDTSAARNAIARNHLKNLNISCVVSPSGLFTAESLFFVVSKIDESLSVERYLSDHPDLGLKLQDDIHRIKETEARLEAIEQVLKVLASKRDKGIKKIAKLNRAIKSNFNGQVVAGQKRKRDDENVDSVSPETTLSQAQNARSNFQMEVNSQSNKLWTLQTKKQSSETDLANTRCRLKSECIKNRNEIQIAAITEEFEVAGKKLEKRTLQKPLQIFCLSAQAFMNLCTGQPSKALESGFFTRDDTGIPKFRDALIATIWEPRLRNAHGADERAIVDAKLDEMCRALEQEFEELNFDTSYAIEKLVADQLYPQFEDIAMKAYEEERKLVLRSWVQKQSPGILTSNQQEIWKFAGLSLSAADDISASFRDSLENIKDSVLAHRRRLKQGASVVFADFDTSTKDIWRLIKTECEETWQEIYQSCGDETGTGTYERNKASHKAHLKGDGGLAILEIIKQQFIDVLGQHTALGTRHNQRRVHSKLKINLRHALEPHFDQLYKAWQAEPEVESQNQQVPISDEPSDSEISDDLDELLRVGAQDQMDIAGPASDVEEGDHF</sequence>
<dbReference type="EMBL" id="VICG01000010">
    <property type="protein sequence ID" value="KAA8568158.1"/>
    <property type="molecule type" value="Genomic_DNA"/>
</dbReference>
<dbReference type="PANTHER" id="PTHR36681">
    <property type="entry name" value="NUCLEAR GTPASE, GERMINAL CENTER-ASSOCIATED, TANDEM DUPLICATE 3"/>
    <property type="match status" value="1"/>
</dbReference>
<feature type="compositionally biased region" description="Low complexity" evidence="2">
    <location>
        <begin position="20"/>
        <end position="31"/>
    </location>
</feature>
<feature type="region of interest" description="Disordered" evidence="2">
    <location>
        <begin position="800"/>
        <end position="849"/>
    </location>
</feature>
<feature type="region of interest" description="Disordered" evidence="2">
    <location>
        <begin position="408"/>
        <end position="432"/>
    </location>
</feature>
<keyword evidence="5" id="KW-1185">Reference proteome</keyword>
<feature type="coiled-coil region" evidence="1">
    <location>
        <begin position="358"/>
        <end position="385"/>
    </location>
</feature>
<feature type="domain" description="Dynamin N-terminal" evidence="3">
    <location>
        <begin position="121"/>
        <end position="323"/>
    </location>
</feature>
<dbReference type="InterPro" id="IPR045063">
    <property type="entry name" value="Dynamin_N"/>
</dbReference>
<evidence type="ECO:0000259" key="3">
    <source>
        <dbReference type="Pfam" id="PF00350"/>
    </source>
</evidence>
<feature type="region of interest" description="Disordered" evidence="2">
    <location>
        <begin position="1"/>
        <end position="55"/>
    </location>
</feature>
<evidence type="ECO:0000256" key="2">
    <source>
        <dbReference type="SAM" id="MobiDB-lite"/>
    </source>
</evidence>
<evidence type="ECO:0000313" key="5">
    <source>
        <dbReference type="Proteomes" id="UP000322873"/>
    </source>
</evidence>
<proteinExistence type="predicted"/>
<name>A0A5M9JEZ7_MONFR</name>
<feature type="compositionally biased region" description="Acidic residues" evidence="2">
    <location>
        <begin position="812"/>
        <end position="823"/>
    </location>
</feature>